<evidence type="ECO:0000313" key="2">
    <source>
        <dbReference type="Proteomes" id="UP000281553"/>
    </source>
</evidence>
<keyword evidence="2" id="KW-1185">Reference proteome</keyword>
<feature type="non-terminal residue" evidence="1">
    <location>
        <position position="120"/>
    </location>
</feature>
<dbReference type="AlphaFoldDB" id="A0A3P7R6V3"/>
<dbReference type="Proteomes" id="UP000281553">
    <property type="component" value="Unassembled WGS sequence"/>
</dbReference>
<protein>
    <submittedName>
        <fullName evidence="1">Uncharacterized protein</fullName>
    </submittedName>
</protein>
<accession>A0A3P7R6V3</accession>
<reference evidence="1 2" key="1">
    <citation type="submission" date="2018-11" db="EMBL/GenBank/DDBJ databases">
        <authorList>
            <consortium name="Pathogen Informatics"/>
        </authorList>
    </citation>
    <scope>NUCLEOTIDE SEQUENCE [LARGE SCALE GENOMIC DNA]</scope>
</reference>
<gene>
    <name evidence="1" type="ORF">DILT_LOCUS17706</name>
</gene>
<dbReference type="EMBL" id="UYRU01094127">
    <property type="protein sequence ID" value="VDN38876.1"/>
    <property type="molecule type" value="Genomic_DNA"/>
</dbReference>
<organism evidence="1 2">
    <name type="scientific">Dibothriocephalus latus</name>
    <name type="common">Fish tapeworm</name>
    <name type="synonym">Diphyllobothrium latum</name>
    <dbReference type="NCBI Taxonomy" id="60516"/>
    <lineage>
        <taxon>Eukaryota</taxon>
        <taxon>Metazoa</taxon>
        <taxon>Spiralia</taxon>
        <taxon>Lophotrochozoa</taxon>
        <taxon>Platyhelminthes</taxon>
        <taxon>Cestoda</taxon>
        <taxon>Eucestoda</taxon>
        <taxon>Diphyllobothriidea</taxon>
        <taxon>Diphyllobothriidae</taxon>
        <taxon>Dibothriocephalus</taxon>
    </lineage>
</organism>
<sequence>MPGGNNFVFSVPAVSPVESVEIDGKKIPKAPAGKPLEPSKDTWQEIKKPNYLTVSGPLKAPHASMSVQPAPKVGGDPLIFVYKKPNAPTPTFPNAVKPQYVQEVPENEEINHDIVFTTKP</sequence>
<name>A0A3P7R6V3_DIBLA</name>
<evidence type="ECO:0000313" key="1">
    <source>
        <dbReference type="EMBL" id="VDN38876.1"/>
    </source>
</evidence>
<proteinExistence type="predicted"/>